<reference evidence="2" key="1">
    <citation type="submission" date="2021-01" db="EMBL/GenBank/DDBJ databases">
        <authorList>
            <person name="Corre E."/>
            <person name="Pelletier E."/>
            <person name="Niang G."/>
            <person name="Scheremetjew M."/>
            <person name="Finn R."/>
            <person name="Kale V."/>
            <person name="Holt S."/>
            <person name="Cochrane G."/>
            <person name="Meng A."/>
            <person name="Brown T."/>
            <person name="Cohen L."/>
        </authorList>
    </citation>
    <scope>NUCLEOTIDE SEQUENCE</scope>
    <source>
        <strain evidence="2">CCMP3105</strain>
    </source>
</reference>
<feature type="transmembrane region" description="Helical" evidence="1">
    <location>
        <begin position="345"/>
        <end position="365"/>
    </location>
</feature>
<feature type="transmembrane region" description="Helical" evidence="1">
    <location>
        <begin position="162"/>
        <end position="189"/>
    </location>
</feature>
<gene>
    <name evidence="2" type="ORF">AMON00008_LOCUS4265</name>
</gene>
<proteinExistence type="predicted"/>
<keyword evidence="1" id="KW-1133">Transmembrane helix</keyword>
<accession>A0A7S4PXP1</accession>
<dbReference type="AlphaFoldDB" id="A0A7S4PXP1"/>
<name>A0A7S4PXP1_9DINO</name>
<evidence type="ECO:0000313" key="2">
    <source>
        <dbReference type="EMBL" id="CAE4564646.1"/>
    </source>
</evidence>
<organism evidence="2">
    <name type="scientific">Alexandrium monilatum</name>
    <dbReference type="NCBI Taxonomy" id="311494"/>
    <lineage>
        <taxon>Eukaryota</taxon>
        <taxon>Sar</taxon>
        <taxon>Alveolata</taxon>
        <taxon>Dinophyceae</taxon>
        <taxon>Gonyaulacales</taxon>
        <taxon>Pyrocystaceae</taxon>
        <taxon>Alexandrium</taxon>
    </lineage>
</organism>
<dbReference type="PANTHER" id="PTHR40849">
    <property type="entry name" value="C2 CALCIUM-DEPENDENT MEMBRANE TARGETING"/>
    <property type="match status" value="1"/>
</dbReference>
<feature type="transmembrane region" description="Helical" evidence="1">
    <location>
        <begin position="209"/>
        <end position="233"/>
    </location>
</feature>
<sequence length="499" mass="56304">MAESIRAAGSAISSAAAGARHTISDAAGAVQDRAMGVYSDVTGIFHAKHAQYTDFLEKYLKFKLRAKAFEWIGKIPNLIKRQIEDPDMPNFVKSAIHRAIDTVWPDIQAELVWEFQVLVDGDEIKYQDKIEDASKPNCILAYIRYHLFPCDRGTWWCLRDPLYVIVNILALIPYYGIYSFMYLFIFLIIDKSDEYQLVYFILSFKGAQFFSWGIVKGIVGYSTYFFCVTFPPIDDLFSNLDVTQLTDMNLNITRRVAPSCETSGPGMSTPYWVAIVSWLLPLVLCWIAQLLLPWSKEKGRSKLKTFQDDGDEQEFTSGAEGKSAQNLDVQNKKFSKQGGYLKRMLIFDFVIFLLCVALMALIIALQPDLPGGESKWHAFYNASDSHWQVKQTLFFCQFIYGIFSIVFVPFIIPLLQAILTHSAPTAYNNEGQCCKFQGASKEKPKPVASNAMEEEEKAGIMSNFTNIANNRDVDFNSVFKTRKKAATATTSEATGAESV</sequence>
<protein>
    <submittedName>
        <fullName evidence="2">Uncharacterized protein</fullName>
    </submittedName>
</protein>
<keyword evidence="1" id="KW-0472">Membrane</keyword>
<dbReference type="PANTHER" id="PTHR40849:SF2">
    <property type="entry name" value="RGS DOMAIN-CONTAINING PROTEIN"/>
    <property type="match status" value="1"/>
</dbReference>
<feature type="transmembrane region" description="Helical" evidence="1">
    <location>
        <begin position="392"/>
        <end position="415"/>
    </location>
</feature>
<keyword evidence="1" id="KW-0812">Transmembrane</keyword>
<dbReference type="EMBL" id="HBNR01006482">
    <property type="protein sequence ID" value="CAE4564646.1"/>
    <property type="molecule type" value="Transcribed_RNA"/>
</dbReference>
<evidence type="ECO:0000256" key="1">
    <source>
        <dbReference type="SAM" id="Phobius"/>
    </source>
</evidence>
<feature type="transmembrane region" description="Helical" evidence="1">
    <location>
        <begin position="271"/>
        <end position="292"/>
    </location>
</feature>